<keyword evidence="5" id="KW-1185">Reference proteome</keyword>
<dbReference type="InterPro" id="IPR001867">
    <property type="entry name" value="OmpR/PhoB-type_DNA-bd"/>
</dbReference>
<dbReference type="PROSITE" id="PS51755">
    <property type="entry name" value="OMPR_PHOB"/>
    <property type="match status" value="1"/>
</dbReference>
<proteinExistence type="predicted"/>
<dbReference type="Proteomes" id="UP000686327">
    <property type="component" value="Unassembled WGS sequence"/>
</dbReference>
<evidence type="ECO:0000313" key="4">
    <source>
        <dbReference type="EMBL" id="MBU4684102.1"/>
    </source>
</evidence>
<protein>
    <submittedName>
        <fullName evidence="4">Winged helix-turn-helix domain-containing protein</fullName>
    </submittedName>
</protein>
<reference evidence="5" key="1">
    <citation type="submission" date="2023-07" db="EMBL/GenBank/DDBJ databases">
        <title>Cedecea davisae an AmpC producer and its therapeutic implications.</title>
        <authorList>
            <person name="Notter J."/>
        </authorList>
    </citation>
    <scope>NUCLEOTIDE SEQUENCE [LARGE SCALE GENOMIC DNA]</scope>
    <source>
        <strain evidence="5">1</strain>
    </source>
</reference>
<dbReference type="SMART" id="SM00862">
    <property type="entry name" value="Trans_reg_C"/>
    <property type="match status" value="1"/>
</dbReference>
<evidence type="ECO:0000259" key="3">
    <source>
        <dbReference type="PROSITE" id="PS51755"/>
    </source>
</evidence>
<feature type="domain" description="OmpR/PhoB-type" evidence="3">
    <location>
        <begin position="1"/>
        <end position="109"/>
    </location>
</feature>
<evidence type="ECO:0000313" key="5">
    <source>
        <dbReference type="Proteomes" id="UP000686327"/>
    </source>
</evidence>
<gene>
    <name evidence="4" type="ORF">KC222_19050</name>
</gene>
<dbReference type="Pfam" id="PF00486">
    <property type="entry name" value="Trans_reg_C"/>
    <property type="match status" value="1"/>
</dbReference>
<accession>A0ABS6DM07</accession>
<comment type="caution">
    <text evidence="4">The sequence shown here is derived from an EMBL/GenBank/DDBJ whole genome shotgun (WGS) entry which is preliminary data.</text>
</comment>
<name>A0ABS6DM07_9ENTR</name>
<organism evidence="4 5">
    <name type="scientific">Cedecea davisae</name>
    <dbReference type="NCBI Taxonomy" id="158484"/>
    <lineage>
        <taxon>Bacteria</taxon>
        <taxon>Pseudomonadati</taxon>
        <taxon>Pseudomonadota</taxon>
        <taxon>Gammaproteobacteria</taxon>
        <taxon>Enterobacterales</taxon>
        <taxon>Enterobacteriaceae</taxon>
        <taxon>Cedecea</taxon>
    </lineage>
</organism>
<dbReference type="EMBL" id="JAGRYU010000035">
    <property type="protein sequence ID" value="MBU4684102.1"/>
    <property type="molecule type" value="Genomic_DNA"/>
</dbReference>
<keyword evidence="1 2" id="KW-0238">DNA-binding</keyword>
<feature type="DNA-binding region" description="OmpR/PhoB-type" evidence="2">
    <location>
        <begin position="1"/>
        <end position="109"/>
    </location>
</feature>
<dbReference type="RefSeq" id="WP_216376923.1">
    <property type="nucleotide sequence ID" value="NZ_JAGRYT010000038.1"/>
</dbReference>
<dbReference type="CDD" id="cd00383">
    <property type="entry name" value="trans_reg_C"/>
    <property type="match status" value="1"/>
</dbReference>
<evidence type="ECO:0000256" key="1">
    <source>
        <dbReference type="ARBA" id="ARBA00023125"/>
    </source>
</evidence>
<evidence type="ECO:0000256" key="2">
    <source>
        <dbReference type="PROSITE-ProRule" id="PRU01091"/>
    </source>
</evidence>
<sequence>MRYRINHSIIYTPDDGTVKLTADGENEISSGEISLAPTANRLLAMLISHHGSILQRDELLNNVWDAHGLRASNNSLNQYISVLRRNFADLGLEETVIVTIPTVGFMFSKDIQVIVEDAPAPGARVQLSSSQQSSDSSSGERVEGVGTARGAKFKKGAIMAALALLTVANGWFFLRPQPDAPVFEQRFLLGTLESCPVYTFYKTDSSSQSKYMDLVRKSMERASFHCKPDREIFFKIEDRALYHEKATMFIAICSRLKENEFSGCRSYYTN</sequence>